<dbReference type="CDD" id="cd08556">
    <property type="entry name" value="GDPD"/>
    <property type="match status" value="1"/>
</dbReference>
<evidence type="ECO:0000259" key="2">
    <source>
        <dbReference type="PROSITE" id="PS51704"/>
    </source>
</evidence>
<evidence type="ECO:0000313" key="4">
    <source>
        <dbReference type="Proteomes" id="UP001595923"/>
    </source>
</evidence>
<dbReference type="RefSeq" id="WP_378573837.1">
    <property type="nucleotide sequence ID" value="NZ_JBHSFQ010000009.1"/>
</dbReference>
<dbReference type="Proteomes" id="UP001595923">
    <property type="component" value="Unassembled WGS sequence"/>
</dbReference>
<proteinExistence type="predicted"/>
<dbReference type="InterPro" id="IPR017946">
    <property type="entry name" value="PLC-like_Pdiesterase_TIM-brl"/>
</dbReference>
<reference evidence="4" key="1">
    <citation type="journal article" date="2019" name="Int. J. Syst. Evol. Microbiol.">
        <title>The Global Catalogue of Microorganisms (GCM) 10K type strain sequencing project: providing services to taxonomists for standard genome sequencing and annotation.</title>
        <authorList>
            <consortium name="The Broad Institute Genomics Platform"/>
            <consortium name="The Broad Institute Genome Sequencing Center for Infectious Disease"/>
            <person name="Wu L."/>
            <person name="Ma J."/>
        </authorList>
    </citation>
    <scope>NUCLEOTIDE SEQUENCE [LARGE SCALE GENOMIC DNA]</scope>
    <source>
        <strain evidence="4">XZYJ18</strain>
    </source>
</reference>
<dbReference type="PANTHER" id="PTHR46211">
    <property type="entry name" value="GLYCEROPHOSPHORYL DIESTER PHOSPHODIESTERASE"/>
    <property type="match status" value="1"/>
</dbReference>
<feature type="region of interest" description="Disordered" evidence="1">
    <location>
        <begin position="229"/>
        <end position="257"/>
    </location>
</feature>
<dbReference type="SUPFAM" id="SSF51695">
    <property type="entry name" value="PLC-like phosphodiesterases"/>
    <property type="match status" value="1"/>
</dbReference>
<dbReference type="PANTHER" id="PTHR46211:SF1">
    <property type="entry name" value="GLYCEROPHOSPHODIESTER PHOSPHODIESTERASE, CYTOPLASMIC"/>
    <property type="match status" value="1"/>
</dbReference>
<accession>A0ABV9DUF5</accession>
<evidence type="ECO:0000313" key="3">
    <source>
        <dbReference type="EMBL" id="MFC4562529.1"/>
    </source>
</evidence>
<dbReference type="PROSITE" id="PS51704">
    <property type="entry name" value="GP_PDE"/>
    <property type="match status" value="1"/>
</dbReference>
<dbReference type="Pfam" id="PF03009">
    <property type="entry name" value="GDPD"/>
    <property type="match status" value="1"/>
</dbReference>
<name>A0ABV9DUF5_9ACTN</name>
<organism evidence="3 4">
    <name type="scientific">Nocardiopsis mangrovi</name>
    <dbReference type="NCBI Taxonomy" id="1179818"/>
    <lineage>
        <taxon>Bacteria</taxon>
        <taxon>Bacillati</taxon>
        <taxon>Actinomycetota</taxon>
        <taxon>Actinomycetes</taxon>
        <taxon>Streptosporangiales</taxon>
        <taxon>Nocardiopsidaceae</taxon>
        <taxon>Nocardiopsis</taxon>
    </lineage>
</organism>
<feature type="compositionally biased region" description="Basic and acidic residues" evidence="1">
    <location>
        <begin position="246"/>
        <end position="257"/>
    </location>
</feature>
<dbReference type="InterPro" id="IPR030395">
    <property type="entry name" value="GP_PDE_dom"/>
</dbReference>
<protein>
    <submittedName>
        <fullName evidence="3">Glycerophosphodiester phosphodiesterase</fullName>
    </submittedName>
</protein>
<comment type="caution">
    <text evidence="3">The sequence shown here is derived from an EMBL/GenBank/DDBJ whole genome shotgun (WGS) entry which is preliminary data.</text>
</comment>
<dbReference type="EMBL" id="JBHSFQ010000009">
    <property type="protein sequence ID" value="MFC4562529.1"/>
    <property type="molecule type" value="Genomic_DNA"/>
</dbReference>
<gene>
    <name evidence="3" type="ORF">ACFO4E_11755</name>
</gene>
<dbReference type="Gene3D" id="3.20.20.190">
    <property type="entry name" value="Phosphatidylinositol (PI) phosphodiesterase"/>
    <property type="match status" value="1"/>
</dbReference>
<sequence>MTLAIALRGETTRYRENTLPAIRSAFAAGADVVAVDLKTTADGHVVLLRDDTLDRLWGSPRAVSDLGLADLAVLGAQVEHRIPTLMEVLAESAGRRAALMFNVTSADTALAALAQAGEHDMADHVIFTGSIDALRALHARRPSAAIALTWDQPTLPPGELWKALMPRYYSTDHRSITRELLAEVQRHGYRVAAWTVNDFPEMVRLVGMGVDAILTDNIRDLASLTGEPRVSAAPRVPAHGTAAPEWGHDLHRSRYGG</sequence>
<evidence type="ECO:0000256" key="1">
    <source>
        <dbReference type="SAM" id="MobiDB-lite"/>
    </source>
</evidence>
<feature type="domain" description="GP-PDE" evidence="2">
    <location>
        <begin position="2"/>
        <end position="225"/>
    </location>
</feature>
<keyword evidence="4" id="KW-1185">Reference proteome</keyword>